<feature type="compositionally biased region" description="Basic and acidic residues" evidence="1">
    <location>
        <begin position="202"/>
        <end position="225"/>
    </location>
</feature>
<dbReference type="EMBL" id="JARAOO010000002">
    <property type="protein sequence ID" value="KAJ7978896.1"/>
    <property type="molecule type" value="Genomic_DNA"/>
</dbReference>
<keyword evidence="3" id="KW-1185">Reference proteome</keyword>
<evidence type="ECO:0000313" key="2">
    <source>
        <dbReference type="EMBL" id="KAJ7978896.1"/>
    </source>
</evidence>
<dbReference type="AlphaFoldDB" id="A0AAD7QCA9"/>
<protein>
    <submittedName>
        <fullName evidence="2">Uncharacterized protein</fullName>
    </submittedName>
</protein>
<evidence type="ECO:0000256" key="1">
    <source>
        <dbReference type="SAM" id="MobiDB-lite"/>
    </source>
</evidence>
<reference evidence="2" key="1">
    <citation type="journal article" date="2023" name="Science">
        <title>Elucidation of the pathway for biosynthesis of saponin adjuvants from the soapbark tree.</title>
        <authorList>
            <person name="Reed J."/>
            <person name="Orme A."/>
            <person name="El-Demerdash A."/>
            <person name="Owen C."/>
            <person name="Martin L.B.B."/>
            <person name="Misra R.C."/>
            <person name="Kikuchi S."/>
            <person name="Rejzek M."/>
            <person name="Martin A.C."/>
            <person name="Harkess A."/>
            <person name="Leebens-Mack J."/>
            <person name="Louveau T."/>
            <person name="Stephenson M.J."/>
            <person name="Osbourn A."/>
        </authorList>
    </citation>
    <scope>NUCLEOTIDE SEQUENCE</scope>
    <source>
        <strain evidence="2">S10</strain>
    </source>
</reference>
<gene>
    <name evidence="2" type="ORF">O6P43_002355</name>
</gene>
<dbReference type="Proteomes" id="UP001163823">
    <property type="component" value="Chromosome 2"/>
</dbReference>
<evidence type="ECO:0000313" key="3">
    <source>
        <dbReference type="Proteomes" id="UP001163823"/>
    </source>
</evidence>
<feature type="region of interest" description="Disordered" evidence="1">
    <location>
        <begin position="195"/>
        <end position="225"/>
    </location>
</feature>
<sequence>MPPRPKSGHSQKRARAEPSSKEQTGPDGFSLAKVQAHVFLGIPEGAYISNIPSAAYALARGSTLPADAALIDHLQLESAFITGLSAGVQSLQYQASLYTKLNKAQEDAKYSTDKLLGAEVEVWLEKCHEQNEDADRLREEVERCRTFESEVVRLRGEKDEEIAWLRVELEVSKEEAKWPGEEEAEEEERLAKMLAEAEADKEDGSKDEGAADKEVKVVQPDSGDR</sequence>
<name>A0AAD7QCA9_QUISA</name>
<feature type="region of interest" description="Disordered" evidence="1">
    <location>
        <begin position="1"/>
        <end position="28"/>
    </location>
</feature>
<organism evidence="2 3">
    <name type="scientific">Quillaja saponaria</name>
    <name type="common">Soap bark tree</name>
    <dbReference type="NCBI Taxonomy" id="32244"/>
    <lineage>
        <taxon>Eukaryota</taxon>
        <taxon>Viridiplantae</taxon>
        <taxon>Streptophyta</taxon>
        <taxon>Embryophyta</taxon>
        <taxon>Tracheophyta</taxon>
        <taxon>Spermatophyta</taxon>
        <taxon>Magnoliopsida</taxon>
        <taxon>eudicotyledons</taxon>
        <taxon>Gunneridae</taxon>
        <taxon>Pentapetalae</taxon>
        <taxon>rosids</taxon>
        <taxon>fabids</taxon>
        <taxon>Fabales</taxon>
        <taxon>Quillajaceae</taxon>
        <taxon>Quillaja</taxon>
    </lineage>
</organism>
<dbReference type="KEGG" id="qsa:O6P43_002355"/>
<proteinExistence type="predicted"/>
<accession>A0AAD7QCA9</accession>
<feature type="compositionally biased region" description="Basic residues" evidence="1">
    <location>
        <begin position="1"/>
        <end position="13"/>
    </location>
</feature>
<comment type="caution">
    <text evidence="2">The sequence shown here is derived from an EMBL/GenBank/DDBJ whole genome shotgun (WGS) entry which is preliminary data.</text>
</comment>